<organism evidence="2 3">
    <name type="scientific">Ruminiclostridium hungatei</name>
    <name type="common">Clostridium hungatei</name>
    <dbReference type="NCBI Taxonomy" id="48256"/>
    <lineage>
        <taxon>Bacteria</taxon>
        <taxon>Bacillati</taxon>
        <taxon>Bacillota</taxon>
        <taxon>Clostridia</taxon>
        <taxon>Eubacteriales</taxon>
        <taxon>Oscillospiraceae</taxon>
        <taxon>Ruminiclostridium</taxon>
    </lineage>
</organism>
<keyword evidence="1" id="KW-0732">Signal</keyword>
<evidence type="ECO:0000256" key="1">
    <source>
        <dbReference type="SAM" id="SignalP"/>
    </source>
</evidence>
<dbReference type="RefSeq" id="WP_080066440.1">
    <property type="nucleotide sequence ID" value="NZ_MZGX01000033.1"/>
</dbReference>
<accession>A0A1V4SEM3</accession>
<feature type="signal peptide" evidence="1">
    <location>
        <begin position="1"/>
        <end position="26"/>
    </location>
</feature>
<sequence>MISKKKGMALFLLVVLSILINSNVFAQDSSLYWTAMIQPTQSFDIVGGKAYVDGETLADTNATSVYISASLQQYKNGSWVVIMSWSNSQNGSYVNLSKTWYVTSGYTYRLVTYHTTYFSGGSESTTLTSRNVSY</sequence>
<evidence type="ECO:0000313" key="2">
    <source>
        <dbReference type="EMBL" id="OPX42193.1"/>
    </source>
</evidence>
<name>A0A1V4SEM3_RUMHU</name>
<dbReference type="EMBL" id="MZGX01000033">
    <property type="protein sequence ID" value="OPX42193.1"/>
    <property type="molecule type" value="Genomic_DNA"/>
</dbReference>
<proteinExistence type="predicted"/>
<keyword evidence="3" id="KW-1185">Reference proteome</keyword>
<protein>
    <submittedName>
        <fullName evidence="2">Uncharacterized protein</fullName>
    </submittedName>
</protein>
<reference evidence="2 3" key="1">
    <citation type="submission" date="2017-03" db="EMBL/GenBank/DDBJ databases">
        <title>Genome sequence of Clostridium hungatei DSM 14427.</title>
        <authorList>
            <person name="Poehlein A."/>
            <person name="Daniel R."/>
        </authorList>
    </citation>
    <scope>NUCLEOTIDE SEQUENCE [LARGE SCALE GENOMIC DNA]</scope>
    <source>
        <strain evidence="2 3">DSM 14427</strain>
    </source>
</reference>
<comment type="caution">
    <text evidence="2">The sequence shown here is derived from an EMBL/GenBank/DDBJ whole genome shotgun (WGS) entry which is preliminary data.</text>
</comment>
<dbReference type="STRING" id="48256.CLHUN_39800"/>
<dbReference type="AlphaFoldDB" id="A0A1V4SEM3"/>
<feature type="chain" id="PRO_5011985463" evidence="1">
    <location>
        <begin position="27"/>
        <end position="134"/>
    </location>
</feature>
<dbReference type="OrthoDB" id="1730058at2"/>
<evidence type="ECO:0000313" key="3">
    <source>
        <dbReference type="Proteomes" id="UP000191554"/>
    </source>
</evidence>
<dbReference type="Proteomes" id="UP000191554">
    <property type="component" value="Unassembled WGS sequence"/>
</dbReference>
<gene>
    <name evidence="2" type="ORF">CLHUN_39800</name>
</gene>